<dbReference type="UniPathway" id="UPA00074">
    <property type="reaction ID" value="UER00128"/>
</dbReference>
<dbReference type="InterPro" id="IPR010073">
    <property type="entry name" value="PurL_large"/>
</dbReference>
<keyword evidence="9" id="KW-0658">Purine biosynthesis</keyword>
<protein>
    <recommendedName>
        <fullName evidence="4">phosphoribosylformylglycinamidine synthase</fullName>
        <ecNumber evidence="4">6.3.5.3</ecNumber>
    </recommendedName>
    <alternativeName>
        <fullName evidence="14">Formylglycinamide ribonucleotide amidotransferase</fullName>
    </alternativeName>
    <alternativeName>
        <fullName evidence="13">Formylglycinamide ribotide amidotransferase</fullName>
    </alternativeName>
</protein>
<dbReference type="FunFam" id="3.30.1330.10:FF:000005">
    <property type="entry name" value="Phosphoribosylformylglycinamidine synthase"/>
    <property type="match status" value="1"/>
</dbReference>
<feature type="coiled-coil region" evidence="17">
    <location>
        <begin position="466"/>
        <end position="493"/>
    </location>
</feature>
<dbReference type="Gene3D" id="1.10.8.750">
    <property type="entry name" value="Phosphoribosylformylglycinamidine synthase, linker domain"/>
    <property type="match status" value="1"/>
</dbReference>
<dbReference type="PROSITE" id="PS51273">
    <property type="entry name" value="GATASE_TYPE_1"/>
    <property type="match status" value="1"/>
</dbReference>
<dbReference type="FunFam" id="3.40.50.880:FF:000008">
    <property type="entry name" value="Phosphoribosylformylglycinamidine synthase"/>
    <property type="match status" value="1"/>
</dbReference>
<evidence type="ECO:0000256" key="4">
    <source>
        <dbReference type="ARBA" id="ARBA00012747"/>
    </source>
</evidence>
<dbReference type="GO" id="GO:0004642">
    <property type="term" value="F:phosphoribosylformylglycinamidine synthase activity"/>
    <property type="evidence" value="ECO:0007669"/>
    <property type="project" value="UniProtKB-EC"/>
</dbReference>
<dbReference type="Gene3D" id="3.40.50.880">
    <property type="match status" value="1"/>
</dbReference>
<keyword evidence="8" id="KW-0547">Nucleotide-binding</keyword>
<evidence type="ECO:0000256" key="15">
    <source>
        <dbReference type="ARBA" id="ARBA00052585"/>
    </source>
</evidence>
<evidence type="ECO:0000256" key="7">
    <source>
        <dbReference type="ARBA" id="ARBA00022723"/>
    </source>
</evidence>
<evidence type="ECO:0000256" key="10">
    <source>
        <dbReference type="ARBA" id="ARBA00022840"/>
    </source>
</evidence>
<organism evidence="23">
    <name type="scientific">marine metagenome</name>
    <dbReference type="NCBI Taxonomy" id="408172"/>
    <lineage>
        <taxon>unclassified sequences</taxon>
        <taxon>metagenomes</taxon>
        <taxon>ecological metagenomes</taxon>
    </lineage>
</organism>
<evidence type="ECO:0000256" key="3">
    <source>
        <dbReference type="ARBA" id="ARBA00008608"/>
    </source>
</evidence>
<evidence type="ECO:0000313" key="23">
    <source>
        <dbReference type="EMBL" id="SUZ55606.1"/>
    </source>
</evidence>
<name>A0A381NLX2_9ZZZZ</name>
<feature type="domain" description="Phosphoribosylformylglycinamidine synthase linker" evidence="20">
    <location>
        <begin position="182"/>
        <end position="231"/>
    </location>
</feature>
<evidence type="ECO:0000256" key="13">
    <source>
        <dbReference type="ARBA" id="ARBA00029823"/>
    </source>
</evidence>
<dbReference type="FunFam" id="1.10.8.750:FF:000002">
    <property type="entry name" value="Phosphoribosylformylglycinamidine synthase"/>
    <property type="match status" value="1"/>
</dbReference>
<keyword evidence="11" id="KW-0460">Magnesium</keyword>
<dbReference type="InterPro" id="IPR055181">
    <property type="entry name" value="FGAR-AT_PurM_N-like"/>
</dbReference>
<dbReference type="InterPro" id="IPR010918">
    <property type="entry name" value="PurM-like_C_dom"/>
</dbReference>
<evidence type="ECO:0000256" key="12">
    <source>
        <dbReference type="ARBA" id="ARBA00022962"/>
    </source>
</evidence>
<evidence type="ECO:0000256" key="9">
    <source>
        <dbReference type="ARBA" id="ARBA00022755"/>
    </source>
</evidence>
<evidence type="ECO:0000256" key="14">
    <source>
        <dbReference type="ARBA" id="ARBA00032632"/>
    </source>
</evidence>
<comment type="similarity">
    <text evidence="3">In the N-terminal section; belongs to the FGAMS family.</text>
</comment>
<dbReference type="SUPFAM" id="SSF56042">
    <property type="entry name" value="PurM C-terminal domain-like"/>
    <property type="match status" value="2"/>
</dbReference>
<comment type="subcellular location">
    <subcellularLocation>
        <location evidence="1">Cytoplasm</location>
    </subcellularLocation>
</comment>
<evidence type="ECO:0000259" key="19">
    <source>
        <dbReference type="Pfam" id="PF02769"/>
    </source>
</evidence>
<dbReference type="PANTHER" id="PTHR10099">
    <property type="entry name" value="PHOSPHORIBOSYLFORMYLGLYCINAMIDINE SYNTHASE"/>
    <property type="match status" value="1"/>
</dbReference>
<dbReference type="InterPro" id="IPR041609">
    <property type="entry name" value="PurL_linker"/>
</dbReference>
<evidence type="ECO:0000256" key="8">
    <source>
        <dbReference type="ARBA" id="ARBA00022741"/>
    </source>
</evidence>
<dbReference type="InterPro" id="IPR036604">
    <property type="entry name" value="PurS-like_sf"/>
</dbReference>
<dbReference type="CDD" id="cd01740">
    <property type="entry name" value="GATase1_FGAR_AT"/>
    <property type="match status" value="1"/>
</dbReference>
<keyword evidence="12" id="KW-0315">Glutamine amidotransferase</keyword>
<dbReference type="SMART" id="SM01211">
    <property type="entry name" value="GATase_5"/>
    <property type="match status" value="1"/>
</dbReference>
<reference evidence="23" key="1">
    <citation type="submission" date="2018-05" db="EMBL/GenBank/DDBJ databases">
        <authorList>
            <person name="Lanie J.A."/>
            <person name="Ng W.-L."/>
            <person name="Kazmierczak K.M."/>
            <person name="Andrzejewski T.M."/>
            <person name="Davidsen T.M."/>
            <person name="Wayne K.J."/>
            <person name="Tettelin H."/>
            <person name="Glass J.I."/>
            <person name="Rusch D."/>
            <person name="Podicherti R."/>
            <person name="Tsui H.-C.T."/>
            <person name="Winkler M.E."/>
        </authorList>
    </citation>
    <scope>NUCLEOTIDE SEQUENCE</scope>
</reference>
<dbReference type="Pfam" id="PF22689">
    <property type="entry name" value="FGAR-AT_PurM_N-like"/>
    <property type="match status" value="1"/>
</dbReference>
<dbReference type="GO" id="GO:0006189">
    <property type="term" value="P:'de novo' IMP biosynthetic process"/>
    <property type="evidence" value="ECO:0007669"/>
    <property type="project" value="UniProtKB-UniPathway"/>
</dbReference>
<keyword evidence="6" id="KW-0436">Ligase</keyword>
<dbReference type="HAMAP" id="MF_00419">
    <property type="entry name" value="PurL_1"/>
    <property type="match status" value="1"/>
</dbReference>
<dbReference type="SUPFAM" id="SSF55326">
    <property type="entry name" value="PurM N-terminal domain-like"/>
    <property type="match status" value="2"/>
</dbReference>
<dbReference type="Pfam" id="PF13507">
    <property type="entry name" value="GATase_5"/>
    <property type="match status" value="1"/>
</dbReference>
<dbReference type="Pfam" id="PF18076">
    <property type="entry name" value="FGAR-AT_N"/>
    <property type="match status" value="1"/>
</dbReference>
<evidence type="ECO:0000259" key="22">
    <source>
        <dbReference type="Pfam" id="PF22689"/>
    </source>
</evidence>
<comment type="function">
    <text evidence="16">Phosphoribosylformylglycinamidine synthase involved in the purines biosynthetic pathway. Catalyzes the ATP-dependent conversion of formylglycinamide ribonucleotide (FGAR) and glutamine to yield formylglycinamidine ribonucleotide (FGAM) and glutamate.</text>
</comment>
<dbReference type="InterPro" id="IPR029062">
    <property type="entry name" value="Class_I_gatase-like"/>
</dbReference>
<feature type="domain" description="FGAR-AT PurM N-terminal-like" evidence="22">
    <location>
        <begin position="654"/>
        <end position="814"/>
    </location>
</feature>
<dbReference type="CDD" id="cd02203">
    <property type="entry name" value="PurL_repeat1"/>
    <property type="match status" value="1"/>
</dbReference>
<feature type="domain" description="PurM-like C-terminal" evidence="19">
    <location>
        <begin position="438"/>
        <end position="595"/>
    </location>
</feature>
<dbReference type="GO" id="GO:0005524">
    <property type="term" value="F:ATP binding"/>
    <property type="evidence" value="ECO:0007669"/>
    <property type="project" value="UniProtKB-KW"/>
</dbReference>
<dbReference type="PANTHER" id="PTHR10099:SF1">
    <property type="entry name" value="PHOSPHORIBOSYLFORMYLGLYCINAMIDINE SYNTHASE"/>
    <property type="match status" value="1"/>
</dbReference>
<dbReference type="SUPFAM" id="SSF109736">
    <property type="entry name" value="FGAM synthase PurL, linker domain"/>
    <property type="match status" value="1"/>
</dbReference>
<dbReference type="Pfam" id="PF18072">
    <property type="entry name" value="FGAR-AT_linker"/>
    <property type="match status" value="1"/>
</dbReference>
<dbReference type="GO" id="GO:0046872">
    <property type="term" value="F:metal ion binding"/>
    <property type="evidence" value="ECO:0007669"/>
    <property type="project" value="UniProtKB-KW"/>
</dbReference>
<comment type="catalytic activity">
    <reaction evidence="15">
        <text>N(2)-formyl-N(1)-(5-phospho-beta-D-ribosyl)glycinamide + L-glutamine + ATP + H2O = 2-formamido-N(1)-(5-O-phospho-beta-D-ribosyl)acetamidine + L-glutamate + ADP + phosphate + H(+)</text>
        <dbReference type="Rhea" id="RHEA:17129"/>
        <dbReference type="ChEBI" id="CHEBI:15377"/>
        <dbReference type="ChEBI" id="CHEBI:15378"/>
        <dbReference type="ChEBI" id="CHEBI:29985"/>
        <dbReference type="ChEBI" id="CHEBI:30616"/>
        <dbReference type="ChEBI" id="CHEBI:43474"/>
        <dbReference type="ChEBI" id="CHEBI:58359"/>
        <dbReference type="ChEBI" id="CHEBI:147286"/>
        <dbReference type="ChEBI" id="CHEBI:147287"/>
        <dbReference type="ChEBI" id="CHEBI:456216"/>
        <dbReference type="EC" id="6.3.5.3"/>
    </reaction>
</comment>
<evidence type="ECO:0000259" key="21">
    <source>
        <dbReference type="Pfam" id="PF18076"/>
    </source>
</evidence>
<evidence type="ECO:0000256" key="1">
    <source>
        <dbReference type="ARBA" id="ARBA00004496"/>
    </source>
</evidence>
<evidence type="ECO:0000256" key="17">
    <source>
        <dbReference type="SAM" id="Coils"/>
    </source>
</evidence>
<evidence type="ECO:0000256" key="5">
    <source>
        <dbReference type="ARBA" id="ARBA00022490"/>
    </source>
</evidence>
<dbReference type="InterPro" id="IPR040707">
    <property type="entry name" value="FGAR-AT_N"/>
</dbReference>
<dbReference type="InterPro" id="IPR036921">
    <property type="entry name" value="PurM-like_N_sf"/>
</dbReference>
<dbReference type="CDD" id="cd02204">
    <property type="entry name" value="PurL_repeat2"/>
    <property type="match status" value="1"/>
</dbReference>
<dbReference type="NCBIfam" id="TIGR01735">
    <property type="entry name" value="FGAM_synt"/>
    <property type="match status" value="1"/>
</dbReference>
<dbReference type="EMBL" id="UINC01000451">
    <property type="protein sequence ID" value="SUZ55606.1"/>
    <property type="molecule type" value="Genomic_DNA"/>
</dbReference>
<evidence type="ECO:0000256" key="6">
    <source>
        <dbReference type="ARBA" id="ARBA00022598"/>
    </source>
</evidence>
<evidence type="ECO:0000256" key="2">
    <source>
        <dbReference type="ARBA" id="ARBA00004920"/>
    </source>
</evidence>
<dbReference type="Gene3D" id="3.90.650.10">
    <property type="entry name" value="PurM-like C-terminal domain"/>
    <property type="match status" value="2"/>
</dbReference>
<accession>A0A381NLX2</accession>
<dbReference type="NCBIfam" id="NF003672">
    <property type="entry name" value="PRK05297.1"/>
    <property type="match status" value="1"/>
</dbReference>
<dbReference type="InterPro" id="IPR036676">
    <property type="entry name" value="PurM-like_C_sf"/>
</dbReference>
<dbReference type="Pfam" id="PF02769">
    <property type="entry name" value="AIRS_C"/>
    <property type="match status" value="2"/>
</dbReference>
<keyword evidence="17" id="KW-0175">Coiled coil</keyword>
<feature type="domain" description="PurM-like C-terminal" evidence="19">
    <location>
        <begin position="867"/>
        <end position="963"/>
    </location>
</feature>
<sequence length="1303" mass="144343">MVSTKDELSSFVALKGQQGLSEFRLKALVELIKRDFSDIQSINCEDFFFCSLSEESNELRIQTEDRLSKILKAQVIKGELKAYQFILIPRIGTISPWSSKATDILSNAGLKPLKRIEKGLCFSLETQSDLKEKSIIEIGQKIYDRMTQTVITTVSDAQKLFKQTQPKPVLRIDILGKGKKSLQEANSSLGLALSEEEIDYLYNSYLEKKSNPTDAELMMFAQANSEHCRHKIFNAQWEIDGQTLSMSLFDMIRNTYKKSPHGVLSAYEDNAAILKGHKAKRFFPNPASVYKTEEEPIHLVTKVETHNHPTAISPFPGASTGSGGEIRDEGATGRGAKPKAGLCGFSVSNLRIPNFEEKWEGKENKPDRICSPLQIMLEAPIGAAAFNNEFGRPNILGYFRTFEMKIDENTYGYHKPIMLAGGLGNIRDSHVKKSPVPVGSKLIVLGGPAMLIGLGGGSASSLLSGEAELDLDYASVQRDNAEMERRCQEVIDNCWQRGDSNPILFIHDVGAGGLSNAIPELIKDSGHGGLIQLRDIPNAEPDMSPMEIWCNESQERYVMAIETKELKGFLDICERERCPVAVLGEITEGNDLKVHDSLFDNYPIDISLETLFGNTPKLVRKFTREKEEIFESKPLDQDINSLLRSVLRHPAVGSKSFLITIGDRSITGLISRDQMVGPWQVPVADNSVTLSGFSSSTGEAMAIGEKTPCAIINSKAASRMAVGEAVTNIISSGIEKLSDIKISANWMGAPDKLKGDQDLYEAVEAVGMDLCPKWDICIPVGKDSLSMATSWRDEEKNEHSVTSPLSLIVSAFAPLKEVNLAITPQINLTCGKSSELIFIDLAKGKKRMGGSIAFQVSSQFLGSVPDVECVNEMPELVEVIHQLIKEKKIIAYHDRSDGGLICSLLEMAFCGRSGLDIKLDEVCETNKQLLDFLFNEELGMVIQVPTENTEEVINLVSEIGLKDHIYSIASPNESKDIKVYQSESLAFKWKLSDLLKEWNFVSHKMQSLRDNPKTADDEYLFDTDDKREGLNPKVSFEIPKKLIPSSRKPQIAILREQGVNGQVEMAAAFDRVGFSCIDVHMTDLIKGKRELEEFSGLVACGGFSYGDVLGAGEGWATSILYNDKLSRDFINYFSRDDVFTLGVCNGCQMLALLSELIPDTGLWPKFIRNESEKFEARLIQLLVNESPSIFFKDMENSVMPVAVAHGEGQISLARSEIDKLIHQGLVPITYADDEGQTTEAYPSNPNGSLSGIAGVTNSLGTITLIMPHPERSFLSAQHSWKPEDWDEYSPWIKFFLNAREFIG</sequence>
<dbReference type="SUPFAM" id="SSF52317">
    <property type="entry name" value="Class I glutamine amidotransferase-like"/>
    <property type="match status" value="1"/>
</dbReference>
<dbReference type="FunFam" id="3.90.650.10:FF:000024">
    <property type="entry name" value="Phosphoribosylformylglycinamidine synthase"/>
    <property type="match status" value="1"/>
</dbReference>
<gene>
    <name evidence="23" type="ORF">METZ01_LOCUS8460</name>
</gene>
<dbReference type="SUPFAM" id="SSF82697">
    <property type="entry name" value="PurS-like"/>
    <property type="match status" value="1"/>
</dbReference>
<dbReference type="GO" id="GO:0005737">
    <property type="term" value="C:cytoplasm"/>
    <property type="evidence" value="ECO:0007669"/>
    <property type="project" value="UniProtKB-SubCell"/>
</dbReference>
<dbReference type="Gene3D" id="3.30.1330.10">
    <property type="entry name" value="PurM-like, N-terminal domain"/>
    <property type="match status" value="2"/>
</dbReference>
<dbReference type="FunFam" id="3.30.1330.10:FF:000002">
    <property type="entry name" value="Phosphoribosylformylglycinamidine synthase"/>
    <property type="match status" value="1"/>
</dbReference>
<evidence type="ECO:0000256" key="18">
    <source>
        <dbReference type="SAM" id="MobiDB-lite"/>
    </source>
</evidence>
<evidence type="ECO:0000259" key="20">
    <source>
        <dbReference type="Pfam" id="PF18072"/>
    </source>
</evidence>
<evidence type="ECO:0000256" key="16">
    <source>
        <dbReference type="ARBA" id="ARBA00057317"/>
    </source>
</evidence>
<feature type="domain" description="Phosphoribosylformylglycinamidine synthase N-terminal" evidence="21">
    <location>
        <begin position="54"/>
        <end position="161"/>
    </location>
</feature>
<keyword evidence="5" id="KW-0963">Cytoplasm</keyword>
<feature type="region of interest" description="Disordered" evidence="18">
    <location>
        <begin position="308"/>
        <end position="337"/>
    </location>
</feature>
<keyword evidence="10" id="KW-0067">ATP-binding</keyword>
<evidence type="ECO:0000256" key="11">
    <source>
        <dbReference type="ARBA" id="ARBA00022842"/>
    </source>
</evidence>
<comment type="pathway">
    <text evidence="2">Purine metabolism; IMP biosynthesis via de novo pathway; 5-amino-1-(5-phospho-D-ribosyl)imidazole from N(2)-formyl-N(1)-(5-phospho-D-ribosyl)glycinamide: step 1/2.</text>
</comment>
<proteinExistence type="inferred from homology"/>
<dbReference type="EC" id="6.3.5.3" evidence="4"/>
<keyword evidence="7" id="KW-0479">Metal-binding</keyword>